<sequence>MSRSLTEHATKNKLTVARQKNKETINFLIFLLAKLKASSLLKYTR</sequence>
<dbReference type="Proteomes" id="UP000183868">
    <property type="component" value="Chromosome"/>
</dbReference>
<reference evidence="1 2" key="1">
    <citation type="submission" date="2016-11" db="EMBL/GenBank/DDBJ databases">
        <title>Genomic analysis of Caldithrix abyssi and proposal of a novel bacterial phylum Caldithrichaeota.</title>
        <authorList>
            <person name="Kublanov I."/>
            <person name="Sigalova O."/>
            <person name="Gavrilov S."/>
            <person name="Lebedinsky A."/>
            <person name="Ivanova N."/>
            <person name="Daum C."/>
            <person name="Reddy T."/>
            <person name="Klenk H.P."/>
            <person name="Goker M."/>
            <person name="Reva O."/>
            <person name="Miroshnichenko M."/>
            <person name="Kyprides N."/>
            <person name="Woyke T."/>
            <person name="Gelfand M."/>
        </authorList>
    </citation>
    <scope>NUCLEOTIDE SEQUENCE [LARGE SCALE GENOMIC DNA]</scope>
    <source>
        <strain evidence="1 2">LF13</strain>
    </source>
</reference>
<evidence type="ECO:0000313" key="1">
    <source>
        <dbReference type="EMBL" id="APF17404.1"/>
    </source>
</evidence>
<name>A0A1J1C4R4_CALAY</name>
<accession>A0A1J1C4R4</accession>
<dbReference type="AlphaFoldDB" id="A0A1J1C4R4"/>
<proteinExistence type="predicted"/>
<gene>
    <name evidence="1" type="ORF">Cabys_653</name>
</gene>
<evidence type="ECO:0000313" key="2">
    <source>
        <dbReference type="Proteomes" id="UP000183868"/>
    </source>
</evidence>
<organism evidence="1 2">
    <name type="scientific">Caldithrix abyssi DSM 13497</name>
    <dbReference type="NCBI Taxonomy" id="880073"/>
    <lineage>
        <taxon>Bacteria</taxon>
        <taxon>Pseudomonadati</taxon>
        <taxon>Calditrichota</taxon>
        <taxon>Calditrichia</taxon>
        <taxon>Calditrichales</taxon>
        <taxon>Calditrichaceae</taxon>
        <taxon>Caldithrix</taxon>
    </lineage>
</organism>
<protein>
    <submittedName>
        <fullName evidence="1">Uncharacterized protein</fullName>
    </submittedName>
</protein>
<dbReference type="KEGG" id="caby:Cabys_653"/>
<dbReference type="EMBL" id="CP018099">
    <property type="protein sequence ID" value="APF17404.1"/>
    <property type="molecule type" value="Genomic_DNA"/>
</dbReference>